<evidence type="ECO:0000313" key="5">
    <source>
        <dbReference type="Proteomes" id="UP001201812"/>
    </source>
</evidence>
<protein>
    <submittedName>
        <fullName evidence="4">Protein kinase domain-containing protein</fullName>
    </submittedName>
</protein>
<organism evidence="4 5">
    <name type="scientific">Ditylenchus destructor</name>
    <dbReference type="NCBI Taxonomy" id="166010"/>
    <lineage>
        <taxon>Eukaryota</taxon>
        <taxon>Metazoa</taxon>
        <taxon>Ecdysozoa</taxon>
        <taxon>Nematoda</taxon>
        <taxon>Chromadorea</taxon>
        <taxon>Rhabditida</taxon>
        <taxon>Tylenchina</taxon>
        <taxon>Tylenchomorpha</taxon>
        <taxon>Sphaerularioidea</taxon>
        <taxon>Anguinidae</taxon>
        <taxon>Anguininae</taxon>
        <taxon>Ditylenchus</taxon>
    </lineage>
</organism>
<dbReference type="PROSITE" id="PS50011">
    <property type="entry name" value="PROTEIN_KINASE_DOM"/>
    <property type="match status" value="1"/>
</dbReference>
<dbReference type="InterPro" id="IPR011009">
    <property type="entry name" value="Kinase-like_dom_sf"/>
</dbReference>
<dbReference type="Pfam" id="PF00069">
    <property type="entry name" value="Pkinase"/>
    <property type="match status" value="1"/>
</dbReference>
<dbReference type="AlphaFoldDB" id="A0AAD4N622"/>
<dbReference type="GO" id="GO:0005524">
    <property type="term" value="F:ATP binding"/>
    <property type="evidence" value="ECO:0007669"/>
    <property type="project" value="UniProtKB-UniRule"/>
</dbReference>
<dbReference type="EMBL" id="JAKKPZ010000008">
    <property type="protein sequence ID" value="KAI1718301.1"/>
    <property type="molecule type" value="Genomic_DNA"/>
</dbReference>
<feature type="domain" description="Protein kinase" evidence="3">
    <location>
        <begin position="1"/>
        <end position="322"/>
    </location>
</feature>
<dbReference type="PANTHER" id="PTHR11909">
    <property type="entry name" value="CASEIN KINASE-RELATED"/>
    <property type="match status" value="1"/>
</dbReference>
<dbReference type="InterPro" id="IPR050235">
    <property type="entry name" value="CK1_Ser-Thr_kinase"/>
</dbReference>
<evidence type="ECO:0000256" key="1">
    <source>
        <dbReference type="PROSITE-ProRule" id="PRU10141"/>
    </source>
</evidence>
<dbReference type="PROSITE" id="PS00107">
    <property type="entry name" value="PROTEIN_KINASE_ATP"/>
    <property type="match status" value="1"/>
</dbReference>
<accession>A0AAD4N622</accession>
<keyword evidence="1" id="KW-0067">ATP-binding</keyword>
<dbReference type="Gene3D" id="1.10.510.10">
    <property type="entry name" value="Transferase(Phosphotransferase) domain 1"/>
    <property type="match status" value="1"/>
</dbReference>
<evidence type="ECO:0000256" key="2">
    <source>
        <dbReference type="SAM" id="MobiDB-lite"/>
    </source>
</evidence>
<keyword evidence="4" id="KW-0808">Transferase</keyword>
<keyword evidence="1" id="KW-0547">Nucleotide-binding</keyword>
<dbReference type="SMART" id="SM00220">
    <property type="entry name" value="S_TKc"/>
    <property type="match status" value="1"/>
</dbReference>
<keyword evidence="5" id="KW-1185">Reference proteome</keyword>
<dbReference type="Proteomes" id="UP001201812">
    <property type="component" value="Unassembled WGS sequence"/>
</dbReference>
<feature type="compositionally biased region" description="Polar residues" evidence="2">
    <location>
        <begin position="294"/>
        <end position="307"/>
    </location>
</feature>
<dbReference type="InterPro" id="IPR000719">
    <property type="entry name" value="Prot_kinase_dom"/>
</dbReference>
<name>A0AAD4N622_9BILA</name>
<evidence type="ECO:0000313" key="4">
    <source>
        <dbReference type="EMBL" id="KAI1718301.1"/>
    </source>
</evidence>
<reference evidence="4" key="1">
    <citation type="submission" date="2022-01" db="EMBL/GenBank/DDBJ databases">
        <title>Genome Sequence Resource for Two Populations of Ditylenchus destructor, the Migratory Endoparasitic Phytonematode.</title>
        <authorList>
            <person name="Zhang H."/>
            <person name="Lin R."/>
            <person name="Xie B."/>
        </authorList>
    </citation>
    <scope>NUCLEOTIDE SEQUENCE</scope>
    <source>
        <strain evidence="4">BazhouSP</strain>
    </source>
</reference>
<evidence type="ECO:0000259" key="3">
    <source>
        <dbReference type="PROSITE" id="PS50011"/>
    </source>
</evidence>
<feature type="binding site" evidence="1">
    <location>
        <position position="58"/>
    </location>
    <ligand>
        <name>ATP</name>
        <dbReference type="ChEBI" id="CHEBI:30616"/>
    </ligand>
</feature>
<sequence>MSCADESDGTNMNVGDFVSTYVMTKLGIYTIKDELGKGGYGAVYRVLLQGTTKEFALKAEKKLTHREHSKLNMEPWTRKQKGKVILRKYLKKRHRPPVFRLNTGYAAALQCLEAIEELHRIGFIHRDIKPGNYSIGLGKLSSTVYILDFGIARKILNDKDELKVPRIKVPFKGTVRFAPVATHEGKELSYKDDCESWIYLVTDMCNPRGVSWKMEREKDKVLQLKRDARSPKGKQDLFHSMSVEEFGRALDYLSGLDYTDKVDYNFLYGLVKQAARNQKLTLAAPYDWDIMSTTETSEVPSSDSMPGSSGEGKQHAASSSAT</sequence>
<dbReference type="InterPro" id="IPR017441">
    <property type="entry name" value="Protein_kinase_ATP_BS"/>
</dbReference>
<dbReference type="GO" id="GO:0004672">
    <property type="term" value="F:protein kinase activity"/>
    <property type="evidence" value="ECO:0007669"/>
    <property type="project" value="InterPro"/>
</dbReference>
<dbReference type="SUPFAM" id="SSF56112">
    <property type="entry name" value="Protein kinase-like (PK-like)"/>
    <property type="match status" value="1"/>
</dbReference>
<feature type="region of interest" description="Disordered" evidence="2">
    <location>
        <begin position="294"/>
        <end position="322"/>
    </location>
</feature>
<keyword evidence="4" id="KW-0418">Kinase</keyword>
<comment type="caution">
    <text evidence="4">The sequence shown here is derived from an EMBL/GenBank/DDBJ whole genome shotgun (WGS) entry which is preliminary data.</text>
</comment>
<gene>
    <name evidence="4" type="ORF">DdX_06722</name>
</gene>
<proteinExistence type="predicted"/>